<dbReference type="AlphaFoldDB" id="C9Z017"/>
<proteinExistence type="predicted"/>
<dbReference type="EMBL" id="FN554889">
    <property type="protein sequence ID" value="CBG75403.1"/>
    <property type="molecule type" value="Genomic_DNA"/>
</dbReference>
<dbReference type="HOGENOM" id="CLU_3066876_0_0_11"/>
<reference evidence="1 2" key="1">
    <citation type="journal article" date="2010" name="Mol. Plant Microbe Interact.">
        <title>Streptomyces scabies 87-22 contains a coronafacic acid-like biosynthetic cluster that contributes to plant-microbe interactions.</title>
        <authorList>
            <person name="Bignell D.R."/>
            <person name="Seipke R.F."/>
            <person name="Huguet-Tapia J.C."/>
            <person name="Chambers A.H."/>
            <person name="Parry R.J."/>
            <person name="Loria R."/>
        </authorList>
    </citation>
    <scope>NUCLEOTIDE SEQUENCE [LARGE SCALE GENOMIC DNA]</scope>
    <source>
        <strain evidence="1 2">87.22</strain>
    </source>
</reference>
<protein>
    <submittedName>
        <fullName evidence="1">Uncharacterized protein</fullName>
    </submittedName>
</protein>
<evidence type="ECO:0000313" key="1">
    <source>
        <dbReference type="EMBL" id="CBG75403.1"/>
    </source>
</evidence>
<gene>
    <name evidence="1" type="ordered locus">SCAB_84562</name>
</gene>
<accession>C9Z017</accession>
<organism evidence="1 2">
    <name type="scientific">Streptomyces scabiei (strain 87.22)</name>
    <dbReference type="NCBI Taxonomy" id="680198"/>
    <lineage>
        <taxon>Bacteria</taxon>
        <taxon>Bacillati</taxon>
        <taxon>Actinomycetota</taxon>
        <taxon>Actinomycetes</taxon>
        <taxon>Kitasatosporales</taxon>
        <taxon>Streptomycetaceae</taxon>
        <taxon>Streptomyces</taxon>
    </lineage>
</organism>
<evidence type="ECO:0000313" key="2">
    <source>
        <dbReference type="Proteomes" id="UP000001444"/>
    </source>
</evidence>
<keyword evidence="2" id="KW-1185">Reference proteome</keyword>
<dbReference type="KEGG" id="scb:SCAB_84562"/>
<sequence>MARAAFDRSRGYGIPRLMPLPLVMWLLPDEVSSYTARRNRSEQDTRGVRQAIV</sequence>
<dbReference type="Proteomes" id="UP000001444">
    <property type="component" value="Chromosome"/>
</dbReference>
<name>C9Z017_STRSW</name>